<accession>A0A4Y7IX60</accession>
<gene>
    <name evidence="2" type="ORF">C5167_012093</name>
</gene>
<dbReference type="PANTHER" id="PTHR31676">
    <property type="entry name" value="T31J12.3 PROTEIN-RELATED"/>
    <property type="match status" value="1"/>
</dbReference>
<name>A0A4Y7IX60_PAPSO</name>
<dbReference type="Proteomes" id="UP000316621">
    <property type="component" value="Chromosome 3"/>
</dbReference>
<sequence length="258" mass="30332">MASQLIENHRENAETYTGDEICKAKTLELLNEISLPNGLLPLEDIIEVGYNRSSGFVWLRQKKKKEHYFKSIGKPVSYAAEVTAFVEKLRMKKITGVKSKDTMLWVTLSDIYIDNPSSGKIVCKTPFGLSRTFPVSAFVVEETEEEKKRKKERAEEEEKKKKKMEEAEAEEKKKKNEDEEKENVEDEEKEKKKENAEDQEKKKIMEEEKRKMENVEDQEKKKENAEDQEKKKIMEEEKTKMENVEDEEKKKKIEEVKA</sequence>
<dbReference type="Pfam" id="PF04398">
    <property type="entry name" value="DUF538"/>
    <property type="match status" value="1"/>
</dbReference>
<evidence type="ECO:0008006" key="4">
    <source>
        <dbReference type="Google" id="ProtNLM"/>
    </source>
</evidence>
<dbReference type="InterPro" id="IPR036758">
    <property type="entry name" value="At5g01610-like"/>
</dbReference>
<dbReference type="AlphaFoldDB" id="A0A4Y7IX60"/>
<proteinExistence type="predicted"/>
<dbReference type="Gramene" id="RZC53237">
    <property type="protein sequence ID" value="RZC53237"/>
    <property type="gene ID" value="C5167_012093"/>
</dbReference>
<evidence type="ECO:0000313" key="2">
    <source>
        <dbReference type="EMBL" id="RZC53237.1"/>
    </source>
</evidence>
<reference evidence="2 3" key="1">
    <citation type="journal article" date="2018" name="Science">
        <title>The opium poppy genome and morphinan production.</title>
        <authorList>
            <person name="Guo L."/>
            <person name="Winzer T."/>
            <person name="Yang X."/>
            <person name="Li Y."/>
            <person name="Ning Z."/>
            <person name="He Z."/>
            <person name="Teodor R."/>
            <person name="Lu Y."/>
            <person name="Bowser T.A."/>
            <person name="Graham I.A."/>
            <person name="Ye K."/>
        </authorList>
    </citation>
    <scope>NUCLEOTIDE SEQUENCE [LARGE SCALE GENOMIC DNA]</scope>
    <source>
        <strain evidence="3">cv. HN1</strain>
        <tissue evidence="2">Leaves</tissue>
    </source>
</reference>
<dbReference type="STRING" id="3469.A0A4Y7IX60"/>
<keyword evidence="3" id="KW-1185">Reference proteome</keyword>
<protein>
    <recommendedName>
        <fullName evidence="4">DUF538 domain-containing protein</fullName>
    </recommendedName>
</protein>
<feature type="compositionally biased region" description="Basic and acidic residues" evidence="1">
    <location>
        <begin position="189"/>
        <end position="258"/>
    </location>
</feature>
<dbReference type="Gene3D" id="2.30.240.10">
    <property type="entry name" value="At5g01610-like"/>
    <property type="match status" value="1"/>
</dbReference>
<dbReference type="SUPFAM" id="SSF141562">
    <property type="entry name" value="At5g01610-like"/>
    <property type="match status" value="1"/>
</dbReference>
<dbReference type="InterPro" id="IPR007493">
    <property type="entry name" value="DUF538"/>
</dbReference>
<organism evidence="2 3">
    <name type="scientific">Papaver somniferum</name>
    <name type="common">Opium poppy</name>
    <dbReference type="NCBI Taxonomy" id="3469"/>
    <lineage>
        <taxon>Eukaryota</taxon>
        <taxon>Viridiplantae</taxon>
        <taxon>Streptophyta</taxon>
        <taxon>Embryophyta</taxon>
        <taxon>Tracheophyta</taxon>
        <taxon>Spermatophyta</taxon>
        <taxon>Magnoliopsida</taxon>
        <taxon>Ranunculales</taxon>
        <taxon>Papaveraceae</taxon>
        <taxon>Papaveroideae</taxon>
        <taxon>Papaver</taxon>
    </lineage>
</organism>
<evidence type="ECO:0000313" key="3">
    <source>
        <dbReference type="Proteomes" id="UP000316621"/>
    </source>
</evidence>
<dbReference type="EMBL" id="CM010717">
    <property type="protein sequence ID" value="RZC53237.1"/>
    <property type="molecule type" value="Genomic_DNA"/>
</dbReference>
<dbReference type="OrthoDB" id="1885001at2759"/>
<feature type="region of interest" description="Disordered" evidence="1">
    <location>
        <begin position="144"/>
        <end position="258"/>
    </location>
</feature>
<feature type="compositionally biased region" description="Acidic residues" evidence="1">
    <location>
        <begin position="179"/>
        <end position="188"/>
    </location>
</feature>
<dbReference type="PANTHER" id="PTHR31676:SF7">
    <property type="entry name" value="DUF538 DOMAIN-CONTAINING PROTEIN"/>
    <property type="match status" value="1"/>
</dbReference>
<dbReference type="OMA" id="IHCKAIG"/>
<feature type="compositionally biased region" description="Basic and acidic residues" evidence="1">
    <location>
        <begin position="152"/>
        <end position="178"/>
    </location>
</feature>
<evidence type="ECO:0000256" key="1">
    <source>
        <dbReference type="SAM" id="MobiDB-lite"/>
    </source>
</evidence>